<dbReference type="InterPro" id="IPR003856">
    <property type="entry name" value="LPS_length_determ_N"/>
</dbReference>
<feature type="transmembrane region" description="Helical" evidence="6">
    <location>
        <begin position="32"/>
        <end position="49"/>
    </location>
</feature>
<dbReference type="RefSeq" id="WP_194366032.1">
    <property type="nucleotide sequence ID" value="NZ_CP054493.1"/>
</dbReference>
<evidence type="ECO:0000256" key="1">
    <source>
        <dbReference type="ARBA" id="ARBA00004651"/>
    </source>
</evidence>
<keyword evidence="3 6" id="KW-0812">Transmembrane</keyword>
<accession>A0A7S7LZB9</accession>
<protein>
    <recommendedName>
        <fullName evidence="11">Polysaccharide chain length determinant N-terminal domain-containing protein</fullName>
    </recommendedName>
</protein>
<dbReference type="GO" id="GO:0005886">
    <property type="term" value="C:plasma membrane"/>
    <property type="evidence" value="ECO:0007669"/>
    <property type="project" value="UniProtKB-SubCell"/>
</dbReference>
<feature type="transmembrane region" description="Helical" evidence="6">
    <location>
        <begin position="293"/>
        <end position="316"/>
    </location>
</feature>
<evidence type="ECO:0000256" key="6">
    <source>
        <dbReference type="SAM" id="Phobius"/>
    </source>
</evidence>
<dbReference type="InterPro" id="IPR032807">
    <property type="entry name" value="GNVR"/>
</dbReference>
<dbReference type="AlphaFoldDB" id="A0A7S7LZB9"/>
<evidence type="ECO:0000256" key="2">
    <source>
        <dbReference type="ARBA" id="ARBA00022475"/>
    </source>
</evidence>
<keyword evidence="10" id="KW-1185">Reference proteome</keyword>
<evidence type="ECO:0000256" key="3">
    <source>
        <dbReference type="ARBA" id="ARBA00022692"/>
    </source>
</evidence>
<proteinExistence type="predicted"/>
<evidence type="ECO:0000259" key="7">
    <source>
        <dbReference type="Pfam" id="PF02706"/>
    </source>
</evidence>
<evidence type="ECO:0008006" key="11">
    <source>
        <dbReference type="Google" id="ProtNLM"/>
    </source>
</evidence>
<dbReference type="Pfam" id="PF13807">
    <property type="entry name" value="GNVR"/>
    <property type="match status" value="1"/>
</dbReference>
<evidence type="ECO:0000256" key="4">
    <source>
        <dbReference type="ARBA" id="ARBA00022989"/>
    </source>
</evidence>
<dbReference type="EMBL" id="CP054493">
    <property type="protein sequence ID" value="QOY54050.1"/>
    <property type="molecule type" value="Genomic_DNA"/>
</dbReference>
<reference evidence="9 10" key="1">
    <citation type="submission" date="2020-05" db="EMBL/GenBank/DDBJ databases">
        <title>Sulfurimonas marisnigri, sp. nov., and Sulfurimonas baltica, sp. nov., manganese oxide reducing chemolithoautotrophs of the class Epsilonproteobacteria isolated from the pelagic redoxclines of the Black and Baltic Seas and emended description of the genus Sulfurimonas.</title>
        <authorList>
            <person name="Henkel J.V."/>
            <person name="Laudan C."/>
            <person name="Werner J."/>
            <person name="Neu T."/>
            <person name="Plewe S."/>
            <person name="Sproer C."/>
            <person name="Bunk B."/>
            <person name="Schulz-Vogt H.N."/>
        </authorList>
    </citation>
    <scope>NUCLEOTIDE SEQUENCE [LARGE SCALE GENOMIC DNA]</scope>
    <source>
        <strain evidence="9 10">SoZ1</strain>
    </source>
</reference>
<dbReference type="Pfam" id="PF02706">
    <property type="entry name" value="Wzz"/>
    <property type="match status" value="1"/>
</dbReference>
<evidence type="ECO:0000259" key="8">
    <source>
        <dbReference type="Pfam" id="PF13807"/>
    </source>
</evidence>
<dbReference type="Proteomes" id="UP000593836">
    <property type="component" value="Chromosome"/>
</dbReference>
<feature type="domain" description="Polysaccharide chain length determinant N-terminal" evidence="7">
    <location>
        <begin position="15"/>
        <end position="105"/>
    </location>
</feature>
<organism evidence="9 10">
    <name type="scientific">Candidatus Sulfurimonas marisnigri</name>
    <dbReference type="NCBI Taxonomy" id="2740405"/>
    <lineage>
        <taxon>Bacteria</taxon>
        <taxon>Pseudomonadati</taxon>
        <taxon>Campylobacterota</taxon>
        <taxon>Epsilonproteobacteria</taxon>
        <taxon>Campylobacterales</taxon>
        <taxon>Sulfurimonadaceae</taxon>
        <taxon>Sulfurimonas</taxon>
    </lineage>
</organism>
<keyword evidence="5 6" id="KW-0472">Membrane</keyword>
<dbReference type="PANTHER" id="PTHR32309:SF13">
    <property type="entry name" value="FERRIC ENTEROBACTIN TRANSPORT PROTEIN FEPE"/>
    <property type="match status" value="1"/>
</dbReference>
<evidence type="ECO:0000256" key="5">
    <source>
        <dbReference type="ARBA" id="ARBA00023136"/>
    </source>
</evidence>
<name>A0A7S7LZB9_9BACT</name>
<evidence type="ECO:0000313" key="9">
    <source>
        <dbReference type="EMBL" id="QOY54050.1"/>
    </source>
</evidence>
<dbReference type="InterPro" id="IPR050445">
    <property type="entry name" value="Bact_polysacc_biosynth/exp"/>
</dbReference>
<evidence type="ECO:0000313" key="10">
    <source>
        <dbReference type="Proteomes" id="UP000593836"/>
    </source>
</evidence>
<sequence>MQESQQNIQRYEEYEIDLRELLRTLMKNRVKIVLITSLITIGAVIYAYMTPKTYQVKAIIKIGEYKLANANANDNANAKVVIANASELSKELEILFIDILKNDKDREAKIDLLKKQKNFLEISAVGSSNKVASSELKKVIDYVQGNHKKILDDVKNLREAQAQQIEGKLTLLKNKTLPALLDKINRYKKDITIYETNFLDVQSNLKKIKEINPTLATIQINEQRYLADMLIKLKDSLEGFENEKNNIEVVQIEKYEEELNALKVLMKPYNYKNSEVIGNIMTNDYPIAPKKKLIVVVAFVTGLILSIFIVFFMEFIKGFKEEEKEA</sequence>
<keyword evidence="4 6" id="KW-1133">Transmembrane helix</keyword>
<dbReference type="PANTHER" id="PTHR32309">
    <property type="entry name" value="TYROSINE-PROTEIN KINASE"/>
    <property type="match status" value="1"/>
</dbReference>
<gene>
    <name evidence="9" type="ORF">HUE87_09185</name>
</gene>
<feature type="domain" description="Tyrosine-protein kinase G-rich" evidence="8">
    <location>
        <begin position="271"/>
        <end position="312"/>
    </location>
</feature>
<comment type="subcellular location">
    <subcellularLocation>
        <location evidence="1">Cell membrane</location>
        <topology evidence="1">Multi-pass membrane protein</topology>
    </subcellularLocation>
</comment>
<dbReference type="GO" id="GO:0004713">
    <property type="term" value="F:protein tyrosine kinase activity"/>
    <property type="evidence" value="ECO:0007669"/>
    <property type="project" value="TreeGrafter"/>
</dbReference>
<dbReference type="KEGG" id="smas:HUE87_09185"/>
<keyword evidence="2" id="KW-1003">Cell membrane</keyword>